<organism evidence="7 8">
    <name type="scientific">Lophiostoma macrostomum CBS 122681</name>
    <dbReference type="NCBI Taxonomy" id="1314788"/>
    <lineage>
        <taxon>Eukaryota</taxon>
        <taxon>Fungi</taxon>
        <taxon>Dikarya</taxon>
        <taxon>Ascomycota</taxon>
        <taxon>Pezizomycotina</taxon>
        <taxon>Dothideomycetes</taxon>
        <taxon>Pleosporomycetidae</taxon>
        <taxon>Pleosporales</taxon>
        <taxon>Lophiostomataceae</taxon>
        <taxon>Lophiostoma</taxon>
    </lineage>
</organism>
<dbReference type="PANTHER" id="PTHR15549">
    <property type="entry name" value="PAIRED IMMUNOGLOBULIN-LIKE TYPE 2 RECEPTOR"/>
    <property type="match status" value="1"/>
</dbReference>
<evidence type="ECO:0000256" key="2">
    <source>
        <dbReference type="ARBA" id="ARBA00022692"/>
    </source>
</evidence>
<keyword evidence="4 6" id="KW-0472">Membrane</keyword>
<evidence type="ECO:0000256" key="5">
    <source>
        <dbReference type="SAM" id="MobiDB-lite"/>
    </source>
</evidence>
<feature type="region of interest" description="Disordered" evidence="5">
    <location>
        <begin position="1"/>
        <end position="20"/>
    </location>
</feature>
<dbReference type="GO" id="GO:0016020">
    <property type="term" value="C:membrane"/>
    <property type="evidence" value="ECO:0007669"/>
    <property type="project" value="UniProtKB-SubCell"/>
</dbReference>
<evidence type="ECO:0000256" key="4">
    <source>
        <dbReference type="ARBA" id="ARBA00023136"/>
    </source>
</evidence>
<evidence type="ECO:0000313" key="8">
    <source>
        <dbReference type="Proteomes" id="UP000799324"/>
    </source>
</evidence>
<sequence length="349" mass="37498">MAYGISTMTSERPPSTGVSTPQGYRTIIFIPSIATTTVSQTLPTILPSFFYPTSPSSDFPDATATTPPDSLESTGSSTEQVANTRLSAGALAGIFIGSLIPLIVVVIVVEHYVRRQKGWRTGVNDSGVVEQTVRERWVGSAGKRRDGGGQNWRLNWTLGRGRKTAHVSDICFADTICNSSDADKISQWYQTACHDEWTGLETSTNISSSATLTTSASVGLNTTTQIQPSLTTSNLPIQTNVPSMPGKRDSVSTGAIAGIGVGSAFGAIIVAALGLWIYKTRQKHITASEQNTKDNKDSAHDQLRDKSELEAQDAQRLELPAEEIIVELDSTLVMAKVSNDQSGEMEERD</sequence>
<keyword evidence="3 6" id="KW-1133">Transmembrane helix</keyword>
<dbReference type="GO" id="GO:0071944">
    <property type="term" value="C:cell periphery"/>
    <property type="evidence" value="ECO:0007669"/>
    <property type="project" value="UniProtKB-ARBA"/>
</dbReference>
<evidence type="ECO:0000256" key="6">
    <source>
        <dbReference type="SAM" id="Phobius"/>
    </source>
</evidence>
<feature type="transmembrane region" description="Helical" evidence="6">
    <location>
        <begin position="254"/>
        <end position="278"/>
    </location>
</feature>
<gene>
    <name evidence="7" type="ORF">K491DRAFT_718686</name>
</gene>
<protein>
    <recommendedName>
        <fullName evidence="9">Mid2 domain-containing protein</fullName>
    </recommendedName>
</protein>
<evidence type="ECO:0000313" key="7">
    <source>
        <dbReference type="EMBL" id="KAF2652734.1"/>
    </source>
</evidence>
<comment type="subcellular location">
    <subcellularLocation>
        <location evidence="1">Membrane</location>
        <topology evidence="1">Single-pass membrane protein</topology>
    </subcellularLocation>
</comment>
<feature type="region of interest" description="Disordered" evidence="5">
    <location>
        <begin position="57"/>
        <end position="77"/>
    </location>
</feature>
<evidence type="ECO:0008006" key="9">
    <source>
        <dbReference type="Google" id="ProtNLM"/>
    </source>
</evidence>
<reference evidence="7" key="1">
    <citation type="journal article" date="2020" name="Stud. Mycol.">
        <title>101 Dothideomycetes genomes: a test case for predicting lifestyles and emergence of pathogens.</title>
        <authorList>
            <person name="Haridas S."/>
            <person name="Albert R."/>
            <person name="Binder M."/>
            <person name="Bloem J."/>
            <person name="Labutti K."/>
            <person name="Salamov A."/>
            <person name="Andreopoulos B."/>
            <person name="Baker S."/>
            <person name="Barry K."/>
            <person name="Bills G."/>
            <person name="Bluhm B."/>
            <person name="Cannon C."/>
            <person name="Castanera R."/>
            <person name="Culley D."/>
            <person name="Daum C."/>
            <person name="Ezra D."/>
            <person name="Gonzalez J."/>
            <person name="Henrissat B."/>
            <person name="Kuo A."/>
            <person name="Liang C."/>
            <person name="Lipzen A."/>
            <person name="Lutzoni F."/>
            <person name="Magnuson J."/>
            <person name="Mondo S."/>
            <person name="Nolan M."/>
            <person name="Ohm R."/>
            <person name="Pangilinan J."/>
            <person name="Park H.-J."/>
            <person name="Ramirez L."/>
            <person name="Alfaro M."/>
            <person name="Sun H."/>
            <person name="Tritt A."/>
            <person name="Yoshinaga Y."/>
            <person name="Zwiers L.-H."/>
            <person name="Turgeon B."/>
            <person name="Goodwin S."/>
            <person name="Spatafora J."/>
            <person name="Crous P."/>
            <person name="Grigoriev I."/>
        </authorList>
    </citation>
    <scope>NUCLEOTIDE SEQUENCE</scope>
    <source>
        <strain evidence="7">CBS 122681</strain>
    </source>
</reference>
<dbReference type="Proteomes" id="UP000799324">
    <property type="component" value="Unassembled WGS sequence"/>
</dbReference>
<evidence type="ECO:0000256" key="3">
    <source>
        <dbReference type="ARBA" id="ARBA00022989"/>
    </source>
</evidence>
<proteinExistence type="predicted"/>
<dbReference type="PANTHER" id="PTHR15549:SF30">
    <property type="entry name" value="MID2 DOMAIN-CONTAINING PROTEIN"/>
    <property type="match status" value="1"/>
</dbReference>
<dbReference type="AlphaFoldDB" id="A0A6A6T2H5"/>
<feature type="transmembrane region" description="Helical" evidence="6">
    <location>
        <begin position="86"/>
        <end position="109"/>
    </location>
</feature>
<dbReference type="EMBL" id="MU004395">
    <property type="protein sequence ID" value="KAF2652734.1"/>
    <property type="molecule type" value="Genomic_DNA"/>
</dbReference>
<dbReference type="InterPro" id="IPR051694">
    <property type="entry name" value="Immunoregulatory_rcpt-like"/>
</dbReference>
<evidence type="ECO:0000256" key="1">
    <source>
        <dbReference type="ARBA" id="ARBA00004167"/>
    </source>
</evidence>
<accession>A0A6A6T2H5</accession>
<keyword evidence="8" id="KW-1185">Reference proteome</keyword>
<keyword evidence="2 6" id="KW-0812">Transmembrane</keyword>
<name>A0A6A6T2H5_9PLEO</name>